<dbReference type="InterPro" id="IPR008266">
    <property type="entry name" value="Tyr_kinase_AS"/>
</dbReference>
<dbReference type="STRING" id="597362.K5W8M2"/>
<evidence type="ECO:0000313" key="3">
    <source>
        <dbReference type="EMBL" id="EKM83209.1"/>
    </source>
</evidence>
<sequence>MEALLDRTTFLDTYLALPQSSPPLSAQSSPHQPSPPLQSRESQSSLHRPAGAQCSLPHHPQSQHANHESLSFTRHILNQLAVEGKYREGVWVGLPKKRRSLMQETDTHKVALMEILERIALLTKEYYRDIVTVPGRWIDPKSTSLQSWTRTTCPDLTPDIIFAHEETSEDEMFWSRTVSVLEFKKPPALEELDIYVTHIFAEQVDRLFVNTLTLKGCELQSPEDFIRVIASFSYLSPADLGWDSTCKVWDSTTKSPQLSYKLSQNVFRECGVYDIPWVFEVADESFVAIGPVNGKRSLSILGRASFVAHAVTLEDWENRNKKAKVYIFKQCWQRLPRLQSDPKIIELRNADKQTPDQSDRDELAQQIGLDIDKKPFEETVVERAGWTDCLRKSWTVEMNGKPITTFDAIRKNHATGASLGQEDMLERLGVEEMGFAGSSSATTPGTPKTMQNAPAHPALVTRTLVRLVFDRPGWPIERFKSKRELLQAVRMIVEELGLLYKKGVIHRDISPANLLISHSGGHIIDFDHSKIAFEKGVEVEPPTGQNVEEIATKLLKNDDKADLYVRALERLWKIRGRPATPEDFIWPTRLEATYLFGDRKKQDGFVTGTYHFLSPHLSERPFHDCTHDLDSLFWSVNSIPLRFEGPGGKERQDKPEEILNMYYTDGPGGKGSLTTNFLRAGGALQQMMSEYSDYFKDLIPFMEKWYRFVYIACSYDGYEYHQPHEILLEIIDEAINGLGLEAENGFENDAKGEEARRKKEKAGMAEAILKQMTFAAPLKDRKLGTVSVNKASTPTASVAVRNLAPVVACPMLSTPLVNRIPTALSPETDRVVKMSRANPSEPELT</sequence>
<dbReference type="EMBL" id="JH971386">
    <property type="protein sequence ID" value="EKM83209.1"/>
    <property type="molecule type" value="Genomic_DNA"/>
</dbReference>
<dbReference type="RefSeq" id="XP_007327006.1">
    <property type="nucleotide sequence ID" value="XM_007326944.1"/>
</dbReference>
<dbReference type="eggNOG" id="ENOG502SJR2">
    <property type="taxonomic scope" value="Eukaryota"/>
</dbReference>
<dbReference type="AlphaFoldDB" id="K5W8M2"/>
<dbReference type="InterPro" id="IPR011009">
    <property type="entry name" value="Kinase-like_dom_sf"/>
</dbReference>
<feature type="region of interest" description="Disordered" evidence="1">
    <location>
        <begin position="18"/>
        <end position="67"/>
    </location>
</feature>
<dbReference type="OrthoDB" id="312874at2759"/>
<keyword evidence="4" id="KW-1185">Reference proteome</keyword>
<protein>
    <recommendedName>
        <fullName evidence="2">Fungal-type protein kinase domain-containing protein</fullName>
    </recommendedName>
</protein>
<dbReference type="Pfam" id="PF17667">
    <property type="entry name" value="Pkinase_fungal"/>
    <property type="match status" value="1"/>
</dbReference>
<reference evidence="4" key="1">
    <citation type="journal article" date="2012" name="Proc. Natl. Acad. Sci. U.S.A.">
        <title>Genome sequence of the button mushroom Agaricus bisporus reveals mechanisms governing adaptation to a humic-rich ecological niche.</title>
        <authorList>
            <person name="Morin E."/>
            <person name="Kohler A."/>
            <person name="Baker A.R."/>
            <person name="Foulongne-Oriol M."/>
            <person name="Lombard V."/>
            <person name="Nagy L.G."/>
            <person name="Ohm R.A."/>
            <person name="Patyshakuliyeva A."/>
            <person name="Brun A."/>
            <person name="Aerts A.L."/>
            <person name="Bailey A.M."/>
            <person name="Billette C."/>
            <person name="Coutinho P.M."/>
            <person name="Deakin G."/>
            <person name="Doddapaneni H."/>
            <person name="Floudas D."/>
            <person name="Grimwood J."/>
            <person name="Hilden K."/>
            <person name="Kuees U."/>
            <person name="LaButti K.M."/>
            <person name="Lapidus A."/>
            <person name="Lindquist E.A."/>
            <person name="Lucas S.M."/>
            <person name="Murat C."/>
            <person name="Riley R.W."/>
            <person name="Salamov A.A."/>
            <person name="Schmutz J."/>
            <person name="Subramanian V."/>
            <person name="Woesten H.A.B."/>
            <person name="Xu J."/>
            <person name="Eastwood D.C."/>
            <person name="Foster G.D."/>
            <person name="Sonnenberg A.S."/>
            <person name="Cullen D."/>
            <person name="de Vries R.P."/>
            <person name="Lundell T."/>
            <person name="Hibbett D.S."/>
            <person name="Henrissat B."/>
            <person name="Burton K.S."/>
            <person name="Kerrigan R.W."/>
            <person name="Challen M.P."/>
            <person name="Grigoriev I.V."/>
            <person name="Martin F."/>
        </authorList>
    </citation>
    <scope>NUCLEOTIDE SEQUENCE [LARGE SCALE GENOMIC DNA]</scope>
    <source>
        <strain evidence="4">JB137-S8 / ATCC MYA-4627 / FGSC 10392</strain>
    </source>
</reference>
<dbReference type="InterPro" id="IPR040976">
    <property type="entry name" value="Pkinase_fungal"/>
</dbReference>
<evidence type="ECO:0000256" key="1">
    <source>
        <dbReference type="SAM" id="MobiDB-lite"/>
    </source>
</evidence>
<dbReference type="Proteomes" id="UP000008493">
    <property type="component" value="Unassembled WGS sequence"/>
</dbReference>
<dbReference type="PROSITE" id="PS00109">
    <property type="entry name" value="PROTEIN_KINASE_TYR"/>
    <property type="match status" value="1"/>
</dbReference>
<evidence type="ECO:0000313" key="4">
    <source>
        <dbReference type="Proteomes" id="UP000008493"/>
    </source>
</evidence>
<dbReference type="SUPFAM" id="SSF56112">
    <property type="entry name" value="Protein kinase-like (PK-like)"/>
    <property type="match status" value="1"/>
</dbReference>
<dbReference type="KEGG" id="abp:AGABI1DRAFT104925"/>
<feature type="domain" description="Fungal-type protein kinase" evidence="2">
    <location>
        <begin position="221"/>
        <end position="531"/>
    </location>
</feature>
<accession>K5W8M2</accession>
<evidence type="ECO:0000259" key="2">
    <source>
        <dbReference type="Pfam" id="PF17667"/>
    </source>
</evidence>
<feature type="compositionally biased region" description="Low complexity" evidence="1">
    <location>
        <begin position="18"/>
        <end position="31"/>
    </location>
</feature>
<dbReference type="GeneID" id="18822054"/>
<gene>
    <name evidence="3" type="ORF">AGABI1DRAFT_104925</name>
</gene>
<dbReference type="OMA" id="QQMMSEY"/>
<dbReference type="HOGENOM" id="CLU_322866_0_0_1"/>
<name>K5W8M2_AGABU</name>
<dbReference type="GO" id="GO:0004672">
    <property type="term" value="F:protein kinase activity"/>
    <property type="evidence" value="ECO:0007669"/>
    <property type="project" value="InterPro"/>
</dbReference>
<organism evidence="3 4">
    <name type="scientific">Agaricus bisporus var. burnettii (strain JB137-S8 / ATCC MYA-4627 / FGSC 10392)</name>
    <name type="common">White button mushroom</name>
    <dbReference type="NCBI Taxonomy" id="597362"/>
    <lineage>
        <taxon>Eukaryota</taxon>
        <taxon>Fungi</taxon>
        <taxon>Dikarya</taxon>
        <taxon>Basidiomycota</taxon>
        <taxon>Agaricomycotina</taxon>
        <taxon>Agaricomycetes</taxon>
        <taxon>Agaricomycetidae</taxon>
        <taxon>Agaricales</taxon>
        <taxon>Agaricineae</taxon>
        <taxon>Agaricaceae</taxon>
        <taxon>Agaricus</taxon>
    </lineage>
</organism>
<dbReference type="Gene3D" id="1.10.510.10">
    <property type="entry name" value="Transferase(Phosphotransferase) domain 1"/>
    <property type="match status" value="1"/>
</dbReference>
<proteinExistence type="predicted"/>
<dbReference type="InParanoid" id="K5W8M2"/>